<name>A0ABT0PJX7_9GAMM</name>
<dbReference type="RefSeq" id="WP_249701337.1">
    <property type="nucleotide sequence ID" value="NZ_JAMFLX010000030.1"/>
</dbReference>
<dbReference type="EMBL" id="JAMFLX010000030">
    <property type="protein sequence ID" value="MCL6271699.1"/>
    <property type="molecule type" value="Genomic_DNA"/>
</dbReference>
<evidence type="ECO:0000256" key="1">
    <source>
        <dbReference type="SAM" id="MobiDB-lite"/>
    </source>
</evidence>
<dbReference type="InterPro" id="IPR010261">
    <property type="entry name" value="Tir_chaperone"/>
</dbReference>
<gene>
    <name evidence="2" type="ORF">M3P05_17410</name>
</gene>
<reference evidence="2 3" key="1">
    <citation type="submission" date="2022-05" db="EMBL/GenBank/DDBJ databases">
        <authorList>
            <person name="Park J.-S."/>
        </authorList>
    </citation>
    <scope>NUCLEOTIDE SEQUENCE [LARGE SCALE GENOMIC DNA]</scope>
    <source>
        <strain evidence="2 3">2012CJ34-2</strain>
    </source>
</reference>
<feature type="compositionally biased region" description="Gly residues" evidence="1">
    <location>
        <begin position="146"/>
        <end position="158"/>
    </location>
</feature>
<organism evidence="2 3">
    <name type="scientific">Parendozoicomonas callyspongiae</name>
    <dbReference type="NCBI Taxonomy" id="2942213"/>
    <lineage>
        <taxon>Bacteria</taxon>
        <taxon>Pseudomonadati</taxon>
        <taxon>Pseudomonadota</taxon>
        <taxon>Gammaproteobacteria</taxon>
        <taxon>Oceanospirillales</taxon>
        <taxon>Endozoicomonadaceae</taxon>
        <taxon>Parendozoicomonas</taxon>
    </lineage>
</organism>
<dbReference type="SUPFAM" id="SSF69635">
    <property type="entry name" value="Type III secretory system chaperone-like"/>
    <property type="match status" value="1"/>
</dbReference>
<accession>A0ABT0PJX7</accession>
<comment type="caution">
    <text evidence="2">The sequence shown here is derived from an EMBL/GenBank/DDBJ whole genome shotgun (WGS) entry which is preliminary data.</text>
</comment>
<dbReference type="CDD" id="cd16364">
    <property type="entry name" value="T3SC_I-like"/>
    <property type="match status" value="1"/>
</dbReference>
<protein>
    <submittedName>
        <fullName evidence="2">Type III secretion system chaperone</fullName>
    </submittedName>
</protein>
<proteinExistence type="predicted"/>
<evidence type="ECO:0000313" key="3">
    <source>
        <dbReference type="Proteomes" id="UP001203338"/>
    </source>
</evidence>
<keyword evidence="3" id="KW-1185">Reference proteome</keyword>
<dbReference type="Pfam" id="PF05932">
    <property type="entry name" value="CesT"/>
    <property type="match status" value="1"/>
</dbReference>
<dbReference type="Proteomes" id="UP001203338">
    <property type="component" value="Unassembled WGS sequence"/>
</dbReference>
<sequence length="176" mass="18994">MSHRQNVEENLQRFAEGIGLGELKLNEHGACGLCFDDTLIVNMEYLEEDEALVFVSAVKPVEAHAQCEEKRDLLEKLLFLNLQHHSMQGAYMALNHDKTETLLIRSMPASIDYGSFESNLEKFVNTLEWVVQEANNTQGDGAAPQGPGGGASGAGGGNQPNTPPPGQPGGDMGIMV</sequence>
<evidence type="ECO:0000313" key="2">
    <source>
        <dbReference type="EMBL" id="MCL6271699.1"/>
    </source>
</evidence>
<feature type="region of interest" description="Disordered" evidence="1">
    <location>
        <begin position="137"/>
        <end position="176"/>
    </location>
</feature>
<dbReference type="Gene3D" id="3.30.1460.10">
    <property type="match status" value="1"/>
</dbReference>